<dbReference type="Proteomes" id="UP001057402">
    <property type="component" value="Chromosome 8"/>
</dbReference>
<gene>
    <name evidence="1" type="ORF">MLD38_029702</name>
</gene>
<name>A0ACB9N6J4_9MYRT</name>
<organism evidence="1 2">
    <name type="scientific">Melastoma candidum</name>
    <dbReference type="NCBI Taxonomy" id="119954"/>
    <lineage>
        <taxon>Eukaryota</taxon>
        <taxon>Viridiplantae</taxon>
        <taxon>Streptophyta</taxon>
        <taxon>Embryophyta</taxon>
        <taxon>Tracheophyta</taxon>
        <taxon>Spermatophyta</taxon>
        <taxon>Magnoliopsida</taxon>
        <taxon>eudicotyledons</taxon>
        <taxon>Gunneridae</taxon>
        <taxon>Pentapetalae</taxon>
        <taxon>rosids</taxon>
        <taxon>malvids</taxon>
        <taxon>Myrtales</taxon>
        <taxon>Melastomataceae</taxon>
        <taxon>Melastomatoideae</taxon>
        <taxon>Melastomateae</taxon>
        <taxon>Melastoma</taxon>
    </lineage>
</organism>
<evidence type="ECO:0000313" key="1">
    <source>
        <dbReference type="EMBL" id="KAI4331517.1"/>
    </source>
</evidence>
<comment type="caution">
    <text evidence="1">The sequence shown here is derived from an EMBL/GenBank/DDBJ whole genome shotgun (WGS) entry which is preliminary data.</text>
</comment>
<protein>
    <submittedName>
        <fullName evidence="1">Uncharacterized protein</fullName>
    </submittedName>
</protein>
<proteinExistence type="predicted"/>
<sequence>MGIFYASDVQLKPLIDQLNRVKDLPIPEFCNLLAWEARASAAGCGMAGDGGANDALRSGGYSGTPMPFLGDTKVEVAFASLEGKEELLAAMNAANGVSNSPLHQVGTKSKREDDEAAEDVDREEAHVSGDDDDNDDVDWEEG</sequence>
<evidence type="ECO:0000313" key="2">
    <source>
        <dbReference type="Proteomes" id="UP001057402"/>
    </source>
</evidence>
<keyword evidence="2" id="KW-1185">Reference proteome</keyword>
<dbReference type="EMBL" id="CM042887">
    <property type="protein sequence ID" value="KAI4331517.1"/>
    <property type="molecule type" value="Genomic_DNA"/>
</dbReference>
<accession>A0ACB9N6J4</accession>
<reference evidence="2" key="1">
    <citation type="journal article" date="2023" name="Front. Plant Sci.">
        <title>Chromosomal-level genome assembly of Melastoma candidum provides insights into trichome evolution.</title>
        <authorList>
            <person name="Zhong Y."/>
            <person name="Wu W."/>
            <person name="Sun C."/>
            <person name="Zou P."/>
            <person name="Liu Y."/>
            <person name="Dai S."/>
            <person name="Zhou R."/>
        </authorList>
    </citation>
    <scope>NUCLEOTIDE SEQUENCE [LARGE SCALE GENOMIC DNA]</scope>
</reference>